<feature type="region of interest" description="Disordered" evidence="4">
    <location>
        <begin position="354"/>
        <end position="376"/>
    </location>
</feature>
<comment type="subcellular location">
    <subcellularLocation>
        <location evidence="1">Cell outer membrane</location>
    </subcellularLocation>
</comment>
<keyword evidence="5" id="KW-0732">Signal</keyword>
<feature type="signal peptide" evidence="5">
    <location>
        <begin position="1"/>
        <end position="24"/>
    </location>
</feature>
<evidence type="ECO:0000256" key="5">
    <source>
        <dbReference type="SAM" id="SignalP"/>
    </source>
</evidence>
<feature type="domain" description="TonB-dependent transporter Oar-like beta-barrel" evidence="6">
    <location>
        <begin position="313"/>
        <end position="541"/>
    </location>
</feature>
<keyword evidence="7" id="KW-0675">Receptor</keyword>
<reference evidence="8" key="1">
    <citation type="journal article" date="2019" name="Int. J. Syst. Evol. Microbiol.">
        <title>The Global Catalogue of Microorganisms (GCM) 10K type strain sequencing project: providing services to taxonomists for standard genome sequencing and annotation.</title>
        <authorList>
            <consortium name="The Broad Institute Genomics Platform"/>
            <consortium name="The Broad Institute Genome Sequencing Center for Infectious Disease"/>
            <person name="Wu L."/>
            <person name="Ma J."/>
        </authorList>
    </citation>
    <scope>NUCLEOTIDE SEQUENCE [LARGE SCALE GENOMIC DNA]</scope>
    <source>
        <strain evidence="8">JCM 4087</strain>
    </source>
</reference>
<dbReference type="RefSeq" id="WP_263332506.1">
    <property type="nucleotide sequence ID" value="NZ_JAGSYH010000001.1"/>
</dbReference>
<evidence type="ECO:0000256" key="1">
    <source>
        <dbReference type="ARBA" id="ARBA00004442"/>
    </source>
</evidence>
<protein>
    <submittedName>
        <fullName evidence="7">TonB-dependent receptor domain-containing protein</fullName>
    </submittedName>
</protein>
<feature type="region of interest" description="Disordered" evidence="4">
    <location>
        <begin position="863"/>
        <end position="914"/>
    </location>
</feature>
<dbReference type="Pfam" id="PF13620">
    <property type="entry name" value="CarboxypepD_reg"/>
    <property type="match status" value="1"/>
</dbReference>
<feature type="domain" description="TonB-dependent transporter Oar-like beta-barrel" evidence="6">
    <location>
        <begin position="544"/>
        <end position="860"/>
    </location>
</feature>
<organism evidence="7 8">
    <name type="scientific">Acidicapsa dinghuensis</name>
    <dbReference type="NCBI Taxonomy" id="2218256"/>
    <lineage>
        <taxon>Bacteria</taxon>
        <taxon>Pseudomonadati</taxon>
        <taxon>Acidobacteriota</taxon>
        <taxon>Terriglobia</taxon>
        <taxon>Terriglobales</taxon>
        <taxon>Acidobacteriaceae</taxon>
        <taxon>Acidicapsa</taxon>
    </lineage>
</organism>
<dbReference type="InterPro" id="IPR008969">
    <property type="entry name" value="CarboxyPept-like_regulatory"/>
</dbReference>
<dbReference type="Pfam" id="PF25183">
    <property type="entry name" value="OMP_b-brl_4"/>
    <property type="match status" value="2"/>
</dbReference>
<keyword evidence="7" id="KW-0808">Transferase</keyword>
<evidence type="ECO:0000256" key="4">
    <source>
        <dbReference type="SAM" id="MobiDB-lite"/>
    </source>
</evidence>
<keyword evidence="3" id="KW-0998">Cell outer membrane</keyword>
<dbReference type="SUPFAM" id="SSF49464">
    <property type="entry name" value="Carboxypeptidase regulatory domain-like"/>
    <property type="match status" value="1"/>
</dbReference>
<dbReference type="GO" id="GO:0016779">
    <property type="term" value="F:nucleotidyltransferase activity"/>
    <property type="evidence" value="ECO:0007669"/>
    <property type="project" value="UniProtKB-KW"/>
</dbReference>
<dbReference type="Gene3D" id="2.60.40.1120">
    <property type="entry name" value="Carboxypeptidase-like, regulatory domain"/>
    <property type="match status" value="1"/>
</dbReference>
<feature type="region of interest" description="Disordered" evidence="4">
    <location>
        <begin position="25"/>
        <end position="44"/>
    </location>
</feature>
<keyword evidence="7" id="KW-0548">Nucleotidyltransferase</keyword>
<comment type="caution">
    <text evidence="7">The sequence shown here is derived from an EMBL/GenBank/DDBJ whole genome shotgun (WGS) entry which is preliminary data.</text>
</comment>
<evidence type="ECO:0000256" key="2">
    <source>
        <dbReference type="ARBA" id="ARBA00023136"/>
    </source>
</evidence>
<dbReference type="EMBL" id="JBHSPH010000010">
    <property type="protein sequence ID" value="MFC5864807.1"/>
    <property type="molecule type" value="Genomic_DNA"/>
</dbReference>
<dbReference type="InterPro" id="IPR057601">
    <property type="entry name" value="Oar-like_b-barrel"/>
</dbReference>
<sequence length="986" mass="104482">MYANLRSLWIFPLALVLAAGSAPAQTTPQSTPAGATAPATGQATIHGKVTDPTGALIPGATVTVSNSNAQTVATATADASGNYDVHVAPGTYTITITFQGFAPYVSQGLLLERGQVKRVDVAMAIEAAQQNVVVSDDTPTVSVEADSNANSMVIKGKDLDALSDDPDELSNELSALAGPSAGPNGGQIYIDGFTGGELPPKSSIREIRVNQNPYSAEFDRLGFGRIEILTKPGTDKLHGQFFAMGNDSSFNTVNPFAVSAAQPNVPPYHTYQYNGTLNGSLNKSMSFFVSAEHRSIDNLSVYNAACDATGDCSADITGSIDNPHSRTNVSPRIDIQIGAKNTLTVRYQYYHDSETGSLGGTQLPTEATSSSTDDNNIQISDTQVVNDHFVNETRFQYNRIKSSDSSVSTAPTLQVQVAGFSSGGSNTQSVRDHTDRWEMQNLSTLSLGSHALKFGMRVRDSRDANYADSGFNGTFTFNTTTSYSQAVQNPASAAPILLSYSTGQQSALANVFDSALYIQDDWKVNPRLTLSGGLRWESQNHVADHSDWAPRFAMAYGLDGGKGKPTKTVFRAGYGIFYDRLGIGNFLTINRSTIQQQYTLSNPTSACFAASVTTFDPGACGVGTANGRTVYQVSPNYRSPYAQQFGTSLERQITKTETATLTYLHSQGVHQLTQINANAPYFPTYNSSVGPVFQYFPEGIYKQDQLILNTNARISKNFNVFGFYTISWAHTDGAGGTLASNSLNLHQDYGPASFVSRNQLFIMGNYNGPWGIRFNPFLVANAGRPFNITSPDDVNGDEVLNDRPGIVDPSNCTASSTQYQMTQYGCLDAKPVAGEPILSFDKGLGPAAVALNLRLSKTFGVGPKIGNTGGNNGEGGPPGGGGGGGRRGGGGPGGGFGPGGFGGGGGRPPGMNGPVNVRKYSLTFSAQALNLFNNVDYGTPSGTITPPGTLQDGEENPFGHSRGLQGQIFSSGSAVRRIFLQASFSF</sequence>
<dbReference type="SUPFAM" id="SSF56935">
    <property type="entry name" value="Porins"/>
    <property type="match status" value="1"/>
</dbReference>
<name>A0ABW1END9_9BACT</name>
<gene>
    <name evidence="7" type="ORF">ACFPT7_21040</name>
</gene>
<proteinExistence type="predicted"/>
<keyword evidence="2" id="KW-0472">Membrane</keyword>
<accession>A0ABW1END9</accession>
<evidence type="ECO:0000313" key="7">
    <source>
        <dbReference type="EMBL" id="MFC5864807.1"/>
    </source>
</evidence>
<dbReference type="Proteomes" id="UP001596091">
    <property type="component" value="Unassembled WGS sequence"/>
</dbReference>
<evidence type="ECO:0000259" key="6">
    <source>
        <dbReference type="Pfam" id="PF25183"/>
    </source>
</evidence>
<feature type="region of interest" description="Disordered" evidence="4">
    <location>
        <begin position="939"/>
        <end position="958"/>
    </location>
</feature>
<feature type="compositionally biased region" description="Low complexity" evidence="4">
    <location>
        <begin position="939"/>
        <end position="949"/>
    </location>
</feature>
<keyword evidence="8" id="KW-1185">Reference proteome</keyword>
<feature type="compositionally biased region" description="Polar residues" evidence="4">
    <location>
        <begin position="360"/>
        <end position="376"/>
    </location>
</feature>
<evidence type="ECO:0000313" key="8">
    <source>
        <dbReference type="Proteomes" id="UP001596091"/>
    </source>
</evidence>
<evidence type="ECO:0000256" key="3">
    <source>
        <dbReference type="ARBA" id="ARBA00023237"/>
    </source>
</evidence>
<feature type="chain" id="PRO_5046792727" evidence="5">
    <location>
        <begin position="25"/>
        <end position="986"/>
    </location>
</feature>
<dbReference type="InterPro" id="IPR036942">
    <property type="entry name" value="Beta-barrel_TonB_sf"/>
</dbReference>
<dbReference type="Gene3D" id="2.40.170.20">
    <property type="entry name" value="TonB-dependent receptor, beta-barrel domain"/>
    <property type="match status" value="1"/>
</dbReference>
<feature type="compositionally biased region" description="Gly residues" evidence="4">
    <location>
        <begin position="867"/>
        <end position="908"/>
    </location>
</feature>